<dbReference type="SUPFAM" id="SSF52540">
    <property type="entry name" value="P-loop containing nucleoside triphosphate hydrolases"/>
    <property type="match status" value="1"/>
</dbReference>
<evidence type="ECO:0000256" key="3">
    <source>
        <dbReference type="ARBA" id="ARBA00048954"/>
    </source>
</evidence>
<comment type="caution">
    <text evidence="6">The sequence shown here is derived from an EMBL/GenBank/DDBJ whole genome shotgun (WGS) entry which is preliminary data.</text>
</comment>
<evidence type="ECO:0000313" key="7">
    <source>
        <dbReference type="Proteomes" id="UP000608579"/>
    </source>
</evidence>
<dbReference type="Proteomes" id="UP000608579">
    <property type="component" value="Unassembled WGS sequence"/>
</dbReference>
<evidence type="ECO:0000256" key="1">
    <source>
        <dbReference type="ARBA" id="ARBA00007816"/>
    </source>
</evidence>
<evidence type="ECO:0000259" key="5">
    <source>
        <dbReference type="Pfam" id="PF01935"/>
    </source>
</evidence>
<comment type="catalytic activity">
    <reaction evidence="3">
        <text>ATP + H2O = ADP + phosphate + H(+)</text>
        <dbReference type="Rhea" id="RHEA:13065"/>
        <dbReference type="ChEBI" id="CHEBI:15377"/>
        <dbReference type="ChEBI" id="CHEBI:15378"/>
        <dbReference type="ChEBI" id="CHEBI:30616"/>
        <dbReference type="ChEBI" id="CHEBI:43474"/>
        <dbReference type="ChEBI" id="CHEBI:456216"/>
        <dbReference type="EC" id="5.6.2.3"/>
    </reaction>
</comment>
<evidence type="ECO:0000256" key="2">
    <source>
        <dbReference type="ARBA" id="ARBA00034617"/>
    </source>
</evidence>
<dbReference type="EMBL" id="DQVM01000095">
    <property type="protein sequence ID" value="HIQ29888.1"/>
    <property type="molecule type" value="Genomic_DNA"/>
</dbReference>
<dbReference type="GO" id="GO:0005524">
    <property type="term" value="F:ATP binding"/>
    <property type="evidence" value="ECO:0007669"/>
    <property type="project" value="UniProtKB-KW"/>
</dbReference>
<name>A0A832ZVY8_CALS0</name>
<keyword evidence="6" id="KW-0067">ATP-binding</keyword>
<accession>A0A832ZVY8</accession>
<dbReference type="InterPro" id="IPR002789">
    <property type="entry name" value="HerA_central"/>
</dbReference>
<comment type="catalytic activity">
    <reaction evidence="4">
        <text>ATP + H2O = ADP + phosphate + H(+)</text>
        <dbReference type="Rhea" id="RHEA:13065"/>
        <dbReference type="ChEBI" id="CHEBI:15377"/>
        <dbReference type="ChEBI" id="CHEBI:15378"/>
        <dbReference type="ChEBI" id="CHEBI:30616"/>
        <dbReference type="ChEBI" id="CHEBI:43474"/>
        <dbReference type="ChEBI" id="CHEBI:456216"/>
        <dbReference type="EC" id="5.6.2.4"/>
    </reaction>
</comment>
<dbReference type="PANTHER" id="PTHR42957">
    <property type="entry name" value="HELICASE MJ1565-RELATED"/>
    <property type="match status" value="1"/>
</dbReference>
<feature type="domain" description="Helicase HerA central" evidence="5">
    <location>
        <begin position="161"/>
        <end position="346"/>
    </location>
</feature>
<keyword evidence="6" id="KW-0547">Nucleotide-binding</keyword>
<evidence type="ECO:0000256" key="4">
    <source>
        <dbReference type="ARBA" id="ARBA00048988"/>
    </source>
</evidence>
<dbReference type="GO" id="GO:0043139">
    <property type="term" value="F:5'-3' DNA helicase activity"/>
    <property type="evidence" value="ECO:0007669"/>
    <property type="project" value="UniProtKB-EC"/>
</dbReference>
<organism evidence="6 7">
    <name type="scientific">Caldiarchaeum subterraneum</name>
    <dbReference type="NCBI Taxonomy" id="311458"/>
    <lineage>
        <taxon>Archaea</taxon>
        <taxon>Nitrososphaerota</taxon>
        <taxon>Candidatus Caldarchaeales</taxon>
        <taxon>Candidatus Caldarchaeaceae</taxon>
        <taxon>Candidatus Caldarchaeum</taxon>
    </lineage>
</organism>
<sequence length="497" mass="56458">MRILQKHKDTIEILCKPDEIDFNIGDYLVAWSGDKALLMQVIDVAYADIPGVTEDILRDLSAEEVNGRSLFDPYNVSSLSILMREIRKVTAKIRGVINNSHITTNSTWLPNRFSAKIVKANDKLMKITQNEQNSNLITLGTVDGVSFGITVNALDGRLTIITGKKESGKSHMAKILIEGLVTHGASVMVLDVNGEYTSLGYRIDGGESHLMERMLILEPGENFTTTISEIGLGCMLDILEHVYNTPSTSCREFSRIWKMIERREGKVSFEMLVDTLSHIQMNESVREALMSRMNSIEASGFVNEERNPTDLKSILHNSGEGRLVIVDLLNLIPATRRLIVEYLLTKLSSLLKNNMINPIFLFAEEAHLYLRETYWEDIVTRMRHLGLFPVFITNQPDTIPEAVYRQADNIFLFNFSNENDLERISKAARIDAESVKMLGKTLPPRYCLLIGRMVSDIPVMLKVRSSELKTMGYTRIFFRNDTKRQGETYWRNSEAIH</sequence>
<comment type="similarity">
    <text evidence="1">Belongs to the HerA family.</text>
</comment>
<evidence type="ECO:0000313" key="6">
    <source>
        <dbReference type="EMBL" id="HIQ29888.1"/>
    </source>
</evidence>
<dbReference type="Pfam" id="PF01935">
    <property type="entry name" value="DUF87"/>
    <property type="match status" value="1"/>
</dbReference>
<protein>
    <submittedName>
        <fullName evidence="6">ATP-binding protein</fullName>
    </submittedName>
</protein>
<dbReference type="Gene3D" id="3.40.50.300">
    <property type="entry name" value="P-loop containing nucleotide triphosphate hydrolases"/>
    <property type="match status" value="2"/>
</dbReference>
<dbReference type="GO" id="GO:0043138">
    <property type="term" value="F:3'-5' DNA helicase activity"/>
    <property type="evidence" value="ECO:0007669"/>
    <property type="project" value="UniProtKB-EC"/>
</dbReference>
<dbReference type="InterPro" id="IPR027417">
    <property type="entry name" value="P-loop_NTPase"/>
</dbReference>
<dbReference type="AlphaFoldDB" id="A0A832ZVY8"/>
<gene>
    <name evidence="6" type="ORF">EYH45_04920</name>
</gene>
<dbReference type="InterPro" id="IPR008571">
    <property type="entry name" value="HerA-like"/>
</dbReference>
<dbReference type="PANTHER" id="PTHR42957:SF1">
    <property type="entry name" value="HELICASE MJ1565-RELATED"/>
    <property type="match status" value="1"/>
</dbReference>
<proteinExistence type="inferred from homology"/>
<comment type="catalytic activity">
    <reaction evidence="2">
        <text>Couples ATP hydrolysis with the unwinding of duplex DNA by translocating in the 3'-5' direction.</text>
        <dbReference type="EC" id="5.6.2.4"/>
    </reaction>
</comment>
<reference evidence="6" key="1">
    <citation type="journal article" date="2020" name="ISME J.">
        <title>Gammaproteobacteria mediating utilization of methyl-, sulfur- and petroleum organic compounds in deep ocean hydrothermal plumes.</title>
        <authorList>
            <person name="Zhou Z."/>
            <person name="Liu Y."/>
            <person name="Pan J."/>
            <person name="Cron B.R."/>
            <person name="Toner B.M."/>
            <person name="Anantharaman K."/>
            <person name="Breier J.A."/>
            <person name="Dick G.J."/>
            <person name="Li M."/>
        </authorList>
    </citation>
    <scope>NUCLEOTIDE SEQUENCE</scope>
    <source>
        <strain evidence="6">SZUA-1515</strain>
    </source>
</reference>